<evidence type="ECO:0000256" key="1">
    <source>
        <dbReference type="ARBA" id="ARBA00004651"/>
    </source>
</evidence>
<sequence length="974" mass="107871">MLLQFRSLESIYTRMFIVICAAVIPTFLGLCFHVYQQHNYLLEYTKKTALNYASLTAHDESWLFTSTHQALRIIASTKAVQQRNWPVCNQFLENLLKNQTTYINLGVVGVDGEALCEGTRAPEILGSNFADRGYFQKAVATRGAVVGDYQVGRLTRRPMIMVAMPLIDSHQNVQGVLYAALNLAAITQGRHTSQFAPDARLSVLDRNGIVLNSVPPDPEAIGKKFQDDSILAHTAGDGNSSEVLEYPGGSKWLVSHTHAGVGNDPNALTIIYQQPLDSVLQGVNKTFWISGAISLTLTILALLIGWAGIQTLVGRNVRCLTTAAKRFGQRKFDTHIGNALTGLEFKEIGRRFDAMARELSKQERQWAVSMQRQQGQNRILRMVAQNTPLTDILKELTHFAEEQNDGVLACILLLAPDGQHVESCIAPSLPKSYRESLVNRVIGPTNGSCGAAMYESRVIIDHDLHTSPHWDELKEFALQHDLRACWSHPILSPEGRVLGSVGLYSRAPRRPSLEDLQSGQMAAELAAVALEHSRQRHALHYQSRHDLLTGLYNRTVLLAHIAQAISDAHESNGQVTIFILDLDGFKEINDTLGHVLGDNLLKQVSERLRNITGFNADIARTGSNEFTFLIRDKDAGTSIQDIVESTLALIKQPYLLDGIQVQISASAGVARFPQAGPDPNALTRLADQAMRQAKLEGSGYKLHDPALADTEPQRLLMLSYLRKALADDEFILHYQPKLSLTTNRIMGFEALLRWQNPVRGLLLPSEFIPTMELSDLIHPVTIWVIENAVKQCKIWQQAGYSFIIAANISARNLLDQQLPEKIGAILARNDLDAGFLELEITESSLIADPDRSFDVLRRLHEIGVQLSIDDFGTGYSSLAYLQKLPVDSLKIDRSFVMDSGQGREGRSIVGSIIGLAHNLRVSVTAEGVEDEASLQLLRDLGCDHAQGYYISRPLPVENVCAWLEDAAWEPAQHD</sequence>
<dbReference type="InterPro" id="IPR000160">
    <property type="entry name" value="GGDEF_dom"/>
</dbReference>
<dbReference type="InterPro" id="IPR029787">
    <property type="entry name" value="Nucleotide_cyclase"/>
</dbReference>
<dbReference type="RefSeq" id="WP_113934513.1">
    <property type="nucleotide sequence ID" value="NZ_JACCEU010000006.1"/>
</dbReference>
<evidence type="ECO:0000256" key="5">
    <source>
        <dbReference type="ARBA" id="ARBA00023136"/>
    </source>
</evidence>
<dbReference type="AlphaFoldDB" id="A0A366H3J9"/>
<dbReference type="CDD" id="cd12914">
    <property type="entry name" value="PDC1_DGC_like"/>
    <property type="match status" value="1"/>
</dbReference>
<dbReference type="Pfam" id="PF13185">
    <property type="entry name" value="GAF_2"/>
    <property type="match status" value="1"/>
</dbReference>
<dbReference type="CDD" id="cd01949">
    <property type="entry name" value="GGDEF"/>
    <property type="match status" value="1"/>
</dbReference>
<dbReference type="InterPro" id="IPR035919">
    <property type="entry name" value="EAL_sf"/>
</dbReference>
<dbReference type="Pfam" id="PF00563">
    <property type="entry name" value="EAL"/>
    <property type="match status" value="1"/>
</dbReference>
<dbReference type="CDD" id="cd01948">
    <property type="entry name" value="EAL"/>
    <property type="match status" value="1"/>
</dbReference>
<feature type="domain" description="GGDEF" evidence="8">
    <location>
        <begin position="573"/>
        <end position="705"/>
    </location>
</feature>
<dbReference type="SUPFAM" id="SSF141868">
    <property type="entry name" value="EAL domain-like"/>
    <property type="match status" value="1"/>
</dbReference>
<dbReference type="SUPFAM" id="SSF55073">
    <property type="entry name" value="Nucleotide cyclase"/>
    <property type="match status" value="1"/>
</dbReference>
<evidence type="ECO:0000313" key="9">
    <source>
        <dbReference type="EMBL" id="RBP36437.1"/>
    </source>
</evidence>
<dbReference type="SUPFAM" id="SSF103190">
    <property type="entry name" value="Sensory domain-like"/>
    <property type="match status" value="1"/>
</dbReference>
<evidence type="ECO:0000256" key="2">
    <source>
        <dbReference type="ARBA" id="ARBA00022475"/>
    </source>
</evidence>
<feature type="domain" description="EAL" evidence="7">
    <location>
        <begin position="714"/>
        <end position="967"/>
    </location>
</feature>
<gene>
    <name evidence="9" type="ORF">DFR37_11216</name>
</gene>
<dbReference type="OrthoDB" id="9813903at2"/>
<dbReference type="SMART" id="SM00267">
    <property type="entry name" value="GGDEF"/>
    <property type="match status" value="1"/>
</dbReference>
<dbReference type="Proteomes" id="UP000253628">
    <property type="component" value="Unassembled WGS sequence"/>
</dbReference>
<dbReference type="InterPro" id="IPR029151">
    <property type="entry name" value="Sensor-like_sf"/>
</dbReference>
<keyword evidence="2" id="KW-1003">Cell membrane</keyword>
<keyword evidence="4 6" id="KW-1133">Transmembrane helix</keyword>
<protein>
    <submittedName>
        <fullName evidence="9">Diguanylate cyclase (GGDEF)-like protein</fullName>
    </submittedName>
</protein>
<feature type="transmembrane region" description="Helical" evidence="6">
    <location>
        <begin position="12"/>
        <end position="35"/>
    </location>
</feature>
<dbReference type="InterPro" id="IPR003018">
    <property type="entry name" value="GAF"/>
</dbReference>
<dbReference type="Pfam" id="PF00990">
    <property type="entry name" value="GGDEF"/>
    <property type="match status" value="1"/>
</dbReference>
<name>A0A366H3J9_9BURK</name>
<evidence type="ECO:0000256" key="6">
    <source>
        <dbReference type="SAM" id="Phobius"/>
    </source>
</evidence>
<reference evidence="9 10" key="1">
    <citation type="submission" date="2018-06" db="EMBL/GenBank/DDBJ databases">
        <title>Genomic Encyclopedia of Type Strains, Phase IV (KMG-IV): sequencing the most valuable type-strain genomes for metagenomic binning, comparative biology and taxonomic classification.</title>
        <authorList>
            <person name="Goeker M."/>
        </authorList>
    </citation>
    <scope>NUCLEOTIDE SEQUENCE [LARGE SCALE GENOMIC DNA]</scope>
    <source>
        <strain evidence="9 10">DSM 25520</strain>
    </source>
</reference>
<dbReference type="PANTHER" id="PTHR33121">
    <property type="entry name" value="CYCLIC DI-GMP PHOSPHODIESTERASE PDEF"/>
    <property type="match status" value="1"/>
</dbReference>
<dbReference type="InterPro" id="IPR029016">
    <property type="entry name" value="GAF-like_dom_sf"/>
</dbReference>
<comment type="subcellular location">
    <subcellularLocation>
        <location evidence="1">Cell membrane</location>
        <topology evidence="1">Multi-pass membrane protein</topology>
    </subcellularLocation>
</comment>
<dbReference type="InterPro" id="IPR043128">
    <property type="entry name" value="Rev_trsase/Diguanyl_cyclase"/>
</dbReference>
<comment type="caution">
    <text evidence="9">The sequence shown here is derived from an EMBL/GenBank/DDBJ whole genome shotgun (WGS) entry which is preliminary data.</text>
</comment>
<dbReference type="InterPro" id="IPR033479">
    <property type="entry name" value="dCache_1"/>
</dbReference>
<dbReference type="Gene3D" id="3.30.70.270">
    <property type="match status" value="1"/>
</dbReference>
<dbReference type="PROSITE" id="PS50883">
    <property type="entry name" value="EAL"/>
    <property type="match status" value="1"/>
</dbReference>
<keyword evidence="10" id="KW-1185">Reference proteome</keyword>
<dbReference type="Gene3D" id="3.30.450.40">
    <property type="match status" value="1"/>
</dbReference>
<dbReference type="SUPFAM" id="SSF55781">
    <property type="entry name" value="GAF domain-like"/>
    <property type="match status" value="1"/>
</dbReference>
<dbReference type="Gene3D" id="3.20.20.450">
    <property type="entry name" value="EAL domain"/>
    <property type="match status" value="1"/>
</dbReference>
<evidence type="ECO:0000259" key="8">
    <source>
        <dbReference type="PROSITE" id="PS50887"/>
    </source>
</evidence>
<proteinExistence type="predicted"/>
<dbReference type="Pfam" id="PF02743">
    <property type="entry name" value="dCache_1"/>
    <property type="match status" value="1"/>
</dbReference>
<dbReference type="EMBL" id="QNRQ01000012">
    <property type="protein sequence ID" value="RBP36437.1"/>
    <property type="molecule type" value="Genomic_DNA"/>
</dbReference>
<dbReference type="SMART" id="SM00052">
    <property type="entry name" value="EAL"/>
    <property type="match status" value="1"/>
</dbReference>
<feature type="transmembrane region" description="Helical" evidence="6">
    <location>
        <begin position="287"/>
        <end position="309"/>
    </location>
</feature>
<dbReference type="NCBIfam" id="TIGR00254">
    <property type="entry name" value="GGDEF"/>
    <property type="match status" value="1"/>
</dbReference>
<accession>A0A366H3J9</accession>
<dbReference type="Gene3D" id="3.30.450.20">
    <property type="entry name" value="PAS domain"/>
    <property type="match status" value="1"/>
</dbReference>
<organism evidence="9 10">
    <name type="scientific">Eoetvoesiella caeni</name>
    <dbReference type="NCBI Taxonomy" id="645616"/>
    <lineage>
        <taxon>Bacteria</taxon>
        <taxon>Pseudomonadati</taxon>
        <taxon>Pseudomonadota</taxon>
        <taxon>Betaproteobacteria</taxon>
        <taxon>Burkholderiales</taxon>
        <taxon>Alcaligenaceae</taxon>
        <taxon>Eoetvoesiella</taxon>
    </lineage>
</organism>
<evidence type="ECO:0000256" key="4">
    <source>
        <dbReference type="ARBA" id="ARBA00022989"/>
    </source>
</evidence>
<dbReference type="PANTHER" id="PTHR33121:SF70">
    <property type="entry name" value="SIGNALING PROTEIN YKOW"/>
    <property type="match status" value="1"/>
</dbReference>
<dbReference type="GO" id="GO:0071111">
    <property type="term" value="F:cyclic-guanylate-specific phosphodiesterase activity"/>
    <property type="evidence" value="ECO:0007669"/>
    <property type="project" value="InterPro"/>
</dbReference>
<dbReference type="Gene3D" id="6.10.340.10">
    <property type="match status" value="1"/>
</dbReference>
<dbReference type="InterPro" id="IPR001633">
    <property type="entry name" value="EAL_dom"/>
</dbReference>
<dbReference type="SMART" id="SM00065">
    <property type="entry name" value="GAF"/>
    <property type="match status" value="1"/>
</dbReference>
<evidence type="ECO:0000259" key="7">
    <source>
        <dbReference type="PROSITE" id="PS50883"/>
    </source>
</evidence>
<evidence type="ECO:0000256" key="3">
    <source>
        <dbReference type="ARBA" id="ARBA00022692"/>
    </source>
</evidence>
<dbReference type="GO" id="GO:0005886">
    <property type="term" value="C:plasma membrane"/>
    <property type="evidence" value="ECO:0007669"/>
    <property type="project" value="UniProtKB-SubCell"/>
</dbReference>
<dbReference type="InterPro" id="IPR050706">
    <property type="entry name" value="Cyclic-di-GMP_PDE-like"/>
</dbReference>
<keyword evidence="3 6" id="KW-0812">Transmembrane</keyword>
<evidence type="ECO:0000313" key="10">
    <source>
        <dbReference type="Proteomes" id="UP000253628"/>
    </source>
</evidence>
<dbReference type="PROSITE" id="PS50887">
    <property type="entry name" value="GGDEF"/>
    <property type="match status" value="1"/>
</dbReference>
<keyword evidence="5 6" id="KW-0472">Membrane</keyword>